<evidence type="ECO:0000313" key="3">
    <source>
        <dbReference type="Proteomes" id="UP000265515"/>
    </source>
</evidence>
<evidence type="ECO:0000256" key="1">
    <source>
        <dbReference type="SAM" id="MobiDB-lite"/>
    </source>
</evidence>
<proteinExistence type="predicted"/>
<organism evidence="2 3">
    <name type="scientific">Chara braunii</name>
    <name type="common">Braun's stonewort</name>
    <dbReference type="NCBI Taxonomy" id="69332"/>
    <lineage>
        <taxon>Eukaryota</taxon>
        <taxon>Viridiplantae</taxon>
        <taxon>Streptophyta</taxon>
        <taxon>Charophyceae</taxon>
        <taxon>Charales</taxon>
        <taxon>Characeae</taxon>
        <taxon>Chara</taxon>
    </lineage>
</organism>
<keyword evidence="3" id="KW-1185">Reference proteome</keyword>
<dbReference type="EMBL" id="BFEA01000450">
    <property type="protein sequence ID" value="GBG83756.1"/>
    <property type="molecule type" value="Genomic_DNA"/>
</dbReference>
<gene>
    <name evidence="2" type="ORF">CBR_g37557</name>
</gene>
<comment type="caution">
    <text evidence="2">The sequence shown here is derived from an EMBL/GenBank/DDBJ whole genome shotgun (WGS) entry which is preliminary data.</text>
</comment>
<reference evidence="2 3" key="1">
    <citation type="journal article" date="2018" name="Cell">
        <title>The Chara Genome: Secondary Complexity and Implications for Plant Terrestrialization.</title>
        <authorList>
            <person name="Nishiyama T."/>
            <person name="Sakayama H."/>
            <person name="Vries J.D."/>
            <person name="Buschmann H."/>
            <person name="Saint-Marcoux D."/>
            <person name="Ullrich K.K."/>
            <person name="Haas F.B."/>
            <person name="Vanderstraeten L."/>
            <person name="Becker D."/>
            <person name="Lang D."/>
            <person name="Vosolsobe S."/>
            <person name="Rombauts S."/>
            <person name="Wilhelmsson P.K.I."/>
            <person name="Janitza P."/>
            <person name="Kern R."/>
            <person name="Heyl A."/>
            <person name="Rumpler F."/>
            <person name="Villalobos L.I.A.C."/>
            <person name="Clay J.M."/>
            <person name="Skokan R."/>
            <person name="Toyoda A."/>
            <person name="Suzuki Y."/>
            <person name="Kagoshima H."/>
            <person name="Schijlen E."/>
            <person name="Tajeshwar N."/>
            <person name="Catarino B."/>
            <person name="Hetherington A.J."/>
            <person name="Saltykova A."/>
            <person name="Bonnot C."/>
            <person name="Breuninger H."/>
            <person name="Symeonidi A."/>
            <person name="Radhakrishnan G.V."/>
            <person name="Van Nieuwerburgh F."/>
            <person name="Deforce D."/>
            <person name="Chang C."/>
            <person name="Karol K.G."/>
            <person name="Hedrich R."/>
            <person name="Ulvskov P."/>
            <person name="Glockner G."/>
            <person name="Delwiche C.F."/>
            <person name="Petrasek J."/>
            <person name="Van de Peer Y."/>
            <person name="Friml J."/>
            <person name="Beilby M."/>
            <person name="Dolan L."/>
            <person name="Kohara Y."/>
            <person name="Sugano S."/>
            <person name="Fujiyama A."/>
            <person name="Delaux P.-M."/>
            <person name="Quint M."/>
            <person name="TheiBen G."/>
            <person name="Hagemann M."/>
            <person name="Harholt J."/>
            <person name="Dunand C."/>
            <person name="Zachgo S."/>
            <person name="Langdale J."/>
            <person name="Maumus F."/>
            <person name="Straeten D.V.D."/>
            <person name="Gould S.B."/>
            <person name="Rensing S.A."/>
        </authorList>
    </citation>
    <scope>NUCLEOTIDE SEQUENCE [LARGE SCALE GENOMIC DNA]</scope>
    <source>
        <strain evidence="2 3">S276</strain>
    </source>
</reference>
<feature type="region of interest" description="Disordered" evidence="1">
    <location>
        <begin position="1"/>
        <end position="24"/>
    </location>
</feature>
<protein>
    <submittedName>
        <fullName evidence="2">Uncharacterized protein</fullName>
    </submittedName>
</protein>
<dbReference type="Gramene" id="GBG83756">
    <property type="protein sequence ID" value="GBG83756"/>
    <property type="gene ID" value="CBR_g37557"/>
</dbReference>
<dbReference type="Proteomes" id="UP000265515">
    <property type="component" value="Unassembled WGS sequence"/>
</dbReference>
<dbReference type="AlphaFoldDB" id="A0A388LN32"/>
<name>A0A388LN32_CHABU</name>
<sequence>MRRRMGDDVEYHPMEAGRVESTEELHALIDREEEQLRRDWDGKQAYMAQQRRIRDLETGAPAPAAGGVDQPVPIPTVDAQYDVGRPPSLGHTDVDSGSAMGRGCGASEYGDPVVSNVIVGLCVAGTFQSAHGSTQKAVDVEGDSNRLVRCYGLDVEDDARAGGAGRPVVAMSSASTPAFFAKCESPPDHVT</sequence>
<evidence type="ECO:0000313" key="2">
    <source>
        <dbReference type="EMBL" id="GBG83756.1"/>
    </source>
</evidence>
<accession>A0A388LN32</accession>